<reference evidence="1" key="1">
    <citation type="submission" date="2021-05" db="EMBL/GenBank/DDBJ databases">
        <authorList>
            <person name="Alioto T."/>
            <person name="Alioto T."/>
            <person name="Gomez Garrido J."/>
        </authorList>
    </citation>
    <scope>NUCLEOTIDE SEQUENCE</scope>
</reference>
<dbReference type="AlphaFoldDB" id="A0A8D8BRK2"/>
<sequence>MPLMIEKQITKQKNETNKHLSAVSNLHSIRPGTGAKLVLQFHVIFLPVIKIILFLTLLKESFKNHSYNVTCHFTLKYIKASDHAHLYPAQYVQICTSPEAICTTTNTNIPTFDRPRPTAAATI</sequence>
<protein>
    <submittedName>
        <fullName evidence="1">(northern house mosquito) hypothetical protein</fullName>
    </submittedName>
</protein>
<proteinExistence type="predicted"/>
<name>A0A8D8BRK2_CULPI</name>
<evidence type="ECO:0000313" key="1">
    <source>
        <dbReference type="EMBL" id="CAG6480488.1"/>
    </source>
</evidence>
<dbReference type="EMBL" id="HBUE01088723">
    <property type="protein sequence ID" value="CAG6480488.1"/>
    <property type="molecule type" value="Transcribed_RNA"/>
</dbReference>
<accession>A0A8D8BRK2</accession>
<organism evidence="1">
    <name type="scientific">Culex pipiens</name>
    <name type="common">House mosquito</name>
    <dbReference type="NCBI Taxonomy" id="7175"/>
    <lineage>
        <taxon>Eukaryota</taxon>
        <taxon>Metazoa</taxon>
        <taxon>Ecdysozoa</taxon>
        <taxon>Arthropoda</taxon>
        <taxon>Hexapoda</taxon>
        <taxon>Insecta</taxon>
        <taxon>Pterygota</taxon>
        <taxon>Neoptera</taxon>
        <taxon>Endopterygota</taxon>
        <taxon>Diptera</taxon>
        <taxon>Nematocera</taxon>
        <taxon>Culicoidea</taxon>
        <taxon>Culicidae</taxon>
        <taxon>Culicinae</taxon>
        <taxon>Culicini</taxon>
        <taxon>Culex</taxon>
        <taxon>Culex</taxon>
    </lineage>
</organism>